<dbReference type="AlphaFoldDB" id="A0A940YG79"/>
<accession>A0A940YG79</accession>
<evidence type="ECO:0000313" key="3">
    <source>
        <dbReference type="Proteomes" id="UP000676246"/>
    </source>
</evidence>
<feature type="region of interest" description="Disordered" evidence="1">
    <location>
        <begin position="1"/>
        <end position="26"/>
    </location>
</feature>
<reference evidence="2 3" key="1">
    <citation type="submission" date="2021-04" db="EMBL/GenBank/DDBJ databases">
        <title>The genome sequence of Ideonella sp. 3Y2.</title>
        <authorList>
            <person name="Liu Y."/>
        </authorList>
    </citation>
    <scope>NUCLEOTIDE SEQUENCE [LARGE SCALE GENOMIC DNA]</scope>
    <source>
        <strain evidence="2 3">3Y2</strain>
    </source>
</reference>
<evidence type="ECO:0000256" key="1">
    <source>
        <dbReference type="SAM" id="MobiDB-lite"/>
    </source>
</evidence>
<protein>
    <submittedName>
        <fullName evidence="2">Uncharacterized protein</fullName>
    </submittedName>
</protein>
<proteinExistence type="predicted"/>
<evidence type="ECO:0000313" key="2">
    <source>
        <dbReference type="EMBL" id="MBQ0932741.1"/>
    </source>
</evidence>
<sequence>MNAPDRLPHPMSADRLPQEAPRPSDDPYWRELISQIGSDIGQSLTSALERVTALATTGKIDRAGLKALRDEIDRARRAGMIGQQMARYASGRIRQVPEQLSLTTLMREILVQRGREASARNLQIRQSLRPVDVIADATLLHALAQAVMDWSLELSRSTLELRVELKSWPAHALLVCRFDHVSEHAVPEEVVARTDHVALLDTMSWRLVQQIARTLQLGVDRVDGPRDCVLTIEFPRTVSDQLEGVSAVEIDPGFAASENSKPLAGSHVLVVAARRDLRNDVREATRHMGLLVDFVNSVDEAEEFVRDALPHAIVYESALAGDRFQRLCEGILGEVPNFVFIEIAEEGDGFQLSSDNDQRRASVGRNAVQESLPSALLFELSRTA</sequence>
<dbReference type="EMBL" id="JAGQDD010000019">
    <property type="protein sequence ID" value="MBQ0932741.1"/>
    <property type="molecule type" value="Genomic_DNA"/>
</dbReference>
<organism evidence="2 3">
    <name type="scientific">Ideonella alba</name>
    <dbReference type="NCBI Taxonomy" id="2824118"/>
    <lineage>
        <taxon>Bacteria</taxon>
        <taxon>Pseudomonadati</taxon>
        <taxon>Pseudomonadota</taxon>
        <taxon>Betaproteobacteria</taxon>
        <taxon>Burkholderiales</taxon>
        <taxon>Sphaerotilaceae</taxon>
        <taxon>Ideonella</taxon>
    </lineage>
</organism>
<gene>
    <name evidence="2" type="ORF">KAK03_19905</name>
</gene>
<dbReference type="Proteomes" id="UP000676246">
    <property type="component" value="Unassembled WGS sequence"/>
</dbReference>
<name>A0A940YG79_9BURK</name>
<keyword evidence="3" id="KW-1185">Reference proteome</keyword>
<comment type="caution">
    <text evidence="2">The sequence shown here is derived from an EMBL/GenBank/DDBJ whole genome shotgun (WGS) entry which is preliminary data.</text>
</comment>